<dbReference type="EMBL" id="JACHIR010000001">
    <property type="protein sequence ID" value="MBB5893919.1"/>
    <property type="molecule type" value="Genomic_DNA"/>
</dbReference>
<dbReference type="InterPro" id="IPR054058">
    <property type="entry name" value="HTH_67"/>
</dbReference>
<evidence type="ECO:0000313" key="1">
    <source>
        <dbReference type="EMBL" id="MBB5893919.1"/>
    </source>
</evidence>
<evidence type="ECO:0008006" key="3">
    <source>
        <dbReference type="Google" id="ProtNLM"/>
    </source>
</evidence>
<accession>A0A7W9NIT8</accession>
<dbReference type="NCBIfam" id="NF047719">
    <property type="entry name" value="SCO6745_fam_HTH"/>
    <property type="match status" value="1"/>
</dbReference>
<dbReference type="Proteomes" id="UP000585638">
    <property type="component" value="Unassembled WGS sequence"/>
</dbReference>
<evidence type="ECO:0000313" key="2">
    <source>
        <dbReference type="Proteomes" id="UP000585638"/>
    </source>
</evidence>
<sequence>MSARRMWTLYEPYHGVTYFAPQARAATDALGCRGGWMGYFGLRAAPLGAVPAEVVAASFYNFKLSRVARAIPTAWTIATPEQFLEARLAGVDAGLRAIFGDDVVGDDMIEAAQLAQRAALAAPIAGRPLAAANVALPWPDPPHLVLWHATTILRESRGDGHVAALVAAGLDPVETLVAFAADREVSDQQGWEAWRGWTAEDWAAAQRRLRDRGLMDKENRITADGSRARHDVETRTDAAAELPWEVLGDAGTERLAELMTGFLRRIVAAGVGVIKPHPMGLDLVKIAGE</sequence>
<keyword evidence="2" id="KW-1185">Reference proteome</keyword>
<name>A0A7W9NIT8_9PSEU</name>
<dbReference type="AlphaFoldDB" id="A0A7W9NIT8"/>
<dbReference type="Pfam" id="PF21863">
    <property type="entry name" value="HTH_67"/>
    <property type="match status" value="1"/>
</dbReference>
<dbReference type="RefSeq" id="WP_184865549.1">
    <property type="nucleotide sequence ID" value="NZ_BAAAWY010000011.1"/>
</dbReference>
<organism evidence="1 2">
    <name type="scientific">Kutzneria kofuensis</name>
    <dbReference type="NCBI Taxonomy" id="103725"/>
    <lineage>
        <taxon>Bacteria</taxon>
        <taxon>Bacillati</taxon>
        <taxon>Actinomycetota</taxon>
        <taxon>Actinomycetes</taxon>
        <taxon>Pseudonocardiales</taxon>
        <taxon>Pseudonocardiaceae</taxon>
        <taxon>Kutzneria</taxon>
    </lineage>
</organism>
<protein>
    <recommendedName>
        <fullName evidence="3">SalK</fullName>
    </recommendedName>
</protein>
<comment type="caution">
    <text evidence="1">The sequence shown here is derived from an EMBL/GenBank/DDBJ whole genome shotgun (WGS) entry which is preliminary data.</text>
</comment>
<reference evidence="1 2" key="1">
    <citation type="submission" date="2020-08" db="EMBL/GenBank/DDBJ databases">
        <title>Sequencing the genomes of 1000 actinobacteria strains.</title>
        <authorList>
            <person name="Klenk H.-P."/>
        </authorList>
    </citation>
    <scope>NUCLEOTIDE SEQUENCE [LARGE SCALE GENOMIC DNA]</scope>
    <source>
        <strain evidence="1 2">DSM 43851</strain>
    </source>
</reference>
<proteinExistence type="predicted"/>
<gene>
    <name evidence="1" type="ORF">BJ998_005115</name>
</gene>